<reference evidence="6 7" key="1">
    <citation type="submission" date="2023-12" db="EMBL/GenBank/DDBJ databases">
        <title>Whole-genome sequencing of halo(alkali)philic microorganisms from hypersaline lakes.</title>
        <authorList>
            <person name="Sorokin D.Y."/>
            <person name="Merkel A.Y."/>
            <person name="Messina E."/>
            <person name="Yakimov M."/>
        </authorList>
    </citation>
    <scope>NUCLEOTIDE SEQUENCE [LARGE SCALE GENOMIC DNA]</scope>
    <source>
        <strain evidence="6 7">AB-CW1</strain>
    </source>
</reference>
<dbReference type="Gene3D" id="2.40.10.220">
    <property type="entry name" value="predicted glycosyltransferase like domains"/>
    <property type="match status" value="1"/>
</dbReference>
<keyword evidence="1" id="KW-0973">c-di-GMP</keyword>
<comment type="caution">
    <text evidence="6">The sequence shown here is derived from an EMBL/GenBank/DDBJ whole genome shotgun (WGS) entry which is preliminary data.</text>
</comment>
<evidence type="ECO:0000256" key="1">
    <source>
        <dbReference type="ARBA" id="ARBA00022636"/>
    </source>
</evidence>
<evidence type="ECO:0000313" key="6">
    <source>
        <dbReference type="EMBL" id="MEA5444231.1"/>
    </source>
</evidence>
<feature type="domain" description="PilZ" evidence="4">
    <location>
        <begin position="122"/>
        <end position="231"/>
    </location>
</feature>
<dbReference type="EMBL" id="JAYGII010000001">
    <property type="protein sequence ID" value="MEA5444231.1"/>
    <property type="molecule type" value="Genomic_DNA"/>
</dbReference>
<dbReference type="GO" id="GO:0035438">
    <property type="term" value="F:cyclic-di-GMP binding"/>
    <property type="evidence" value="ECO:0007669"/>
    <property type="project" value="InterPro"/>
</dbReference>
<dbReference type="InterPro" id="IPR009875">
    <property type="entry name" value="PilZ_domain"/>
</dbReference>
<gene>
    <name evidence="6" type="ORF">VCB98_00170</name>
</gene>
<feature type="domain" description="Type III secretion system flagellar brake protein YcgR PilZN" evidence="5">
    <location>
        <begin position="18"/>
        <end position="118"/>
    </location>
</feature>
<dbReference type="RefSeq" id="WP_346049226.1">
    <property type="nucleotide sequence ID" value="NZ_JAYGII010000001.1"/>
</dbReference>
<protein>
    <submittedName>
        <fullName evidence="6">PilZ domain-containing protein</fullName>
    </submittedName>
</protein>
<dbReference type="Gene3D" id="2.30.110.10">
    <property type="entry name" value="Electron Transport, Fmn-binding Protein, Chain A"/>
    <property type="match status" value="1"/>
</dbReference>
<dbReference type="InterPro" id="IPR012349">
    <property type="entry name" value="Split_barrel_FMN-bd"/>
</dbReference>
<keyword evidence="3" id="KW-0975">Bacterial flagellum</keyword>
<dbReference type="SUPFAM" id="SSF141371">
    <property type="entry name" value="PilZ domain-like"/>
    <property type="match status" value="1"/>
</dbReference>
<evidence type="ECO:0000256" key="2">
    <source>
        <dbReference type="ARBA" id="ARBA00022741"/>
    </source>
</evidence>
<evidence type="ECO:0000313" key="7">
    <source>
        <dbReference type="Proteomes" id="UP001302316"/>
    </source>
</evidence>
<evidence type="ECO:0000256" key="3">
    <source>
        <dbReference type="ARBA" id="ARBA00023143"/>
    </source>
</evidence>
<keyword evidence="7" id="KW-1185">Reference proteome</keyword>
<accession>A0AAP6JCY6</accession>
<proteinExistence type="predicted"/>
<sequence>MTVESDHNAPAEETLEKRPARIRQLLLRLRDQRPLLTVSFRGRSDQFGSMLLGVDIERGELSFDELTPTDGDRLVRLQQSFQVTGQLDGAEVRFPVQVRRREEQDGFITYIAPIPDSLRYLQRRRAFRVEVPARPECPVVMSNSDGDWFEGVLVDVSISGIGFRVNKQLADGLERGNRCDCHIDFPDATVETRVEIRFNEPVRDKPFNRLGARFLRLEASDRRQIERFVFQLQRRQLKNEL</sequence>
<evidence type="ECO:0000259" key="4">
    <source>
        <dbReference type="Pfam" id="PF07238"/>
    </source>
</evidence>
<dbReference type="Pfam" id="PF07238">
    <property type="entry name" value="PilZ"/>
    <property type="match status" value="1"/>
</dbReference>
<evidence type="ECO:0000259" key="5">
    <source>
        <dbReference type="Pfam" id="PF07317"/>
    </source>
</evidence>
<dbReference type="Proteomes" id="UP001302316">
    <property type="component" value="Unassembled WGS sequence"/>
</dbReference>
<organism evidence="6 7">
    <name type="scientific">Natronospira elongata</name>
    <dbReference type="NCBI Taxonomy" id="3110268"/>
    <lineage>
        <taxon>Bacteria</taxon>
        <taxon>Pseudomonadati</taxon>
        <taxon>Pseudomonadota</taxon>
        <taxon>Gammaproteobacteria</taxon>
        <taxon>Natronospirales</taxon>
        <taxon>Natronospiraceae</taxon>
        <taxon>Natronospira</taxon>
    </lineage>
</organism>
<keyword evidence="2" id="KW-0547">Nucleotide-binding</keyword>
<dbReference type="Pfam" id="PF07317">
    <property type="entry name" value="PilZN"/>
    <property type="match status" value="1"/>
</dbReference>
<name>A0AAP6JCY6_9GAMM</name>
<dbReference type="AlphaFoldDB" id="A0AAP6JCY6"/>
<dbReference type="InterPro" id="IPR009926">
    <property type="entry name" value="T3SS_YcgR_PilZN"/>
</dbReference>